<name>A0A0D0BYA2_9AGAR</name>
<dbReference type="AlphaFoldDB" id="A0A0D0BYA2"/>
<reference evidence="4 5" key="1">
    <citation type="submission" date="2014-04" db="EMBL/GenBank/DDBJ databases">
        <title>Evolutionary Origins and Diversification of the Mycorrhizal Mutualists.</title>
        <authorList>
            <consortium name="DOE Joint Genome Institute"/>
            <consortium name="Mycorrhizal Genomics Consortium"/>
            <person name="Kohler A."/>
            <person name="Kuo A."/>
            <person name="Nagy L.G."/>
            <person name="Floudas D."/>
            <person name="Copeland A."/>
            <person name="Barry K.W."/>
            <person name="Cichocki N."/>
            <person name="Veneault-Fourrey C."/>
            <person name="LaButti K."/>
            <person name="Lindquist E.A."/>
            <person name="Lipzen A."/>
            <person name="Lundell T."/>
            <person name="Morin E."/>
            <person name="Murat C."/>
            <person name="Riley R."/>
            <person name="Ohm R."/>
            <person name="Sun H."/>
            <person name="Tunlid A."/>
            <person name="Henrissat B."/>
            <person name="Grigoriev I.V."/>
            <person name="Hibbett D.S."/>
            <person name="Martin F."/>
        </authorList>
    </citation>
    <scope>NUCLEOTIDE SEQUENCE [LARGE SCALE GENOMIC DNA]</scope>
    <source>
        <strain evidence="4 5">FD-317 M1</strain>
    </source>
</reference>
<dbReference type="InterPro" id="IPR000242">
    <property type="entry name" value="PTP_cat"/>
</dbReference>
<gene>
    <name evidence="4" type="ORF">GYMLUDRAFT_65297</name>
</gene>
<protein>
    <recommendedName>
        <fullName evidence="3">Tyrosine-protein phosphatase domain-containing protein</fullName>
    </recommendedName>
</protein>
<dbReference type="Gene3D" id="3.40.250.10">
    <property type="entry name" value="Rhodanese-like domain"/>
    <property type="match status" value="1"/>
</dbReference>
<dbReference type="OrthoDB" id="6058203at2759"/>
<evidence type="ECO:0000313" key="5">
    <source>
        <dbReference type="Proteomes" id="UP000053593"/>
    </source>
</evidence>
<sequence>MLPSSARLRFSEWPKFSAIIVYDVDSTGLPHLREGNNILGLLRKFAKDAAYTGNALLWFKGGFQRVWRERRDLVDLGSPEPEAEDDANDSGSLKTNQLPSSAFGSGTTTRNSQVMSSPQKRPLSSTSLRANAPSMFNEPDISSSILFNPFFNTIRQNIELSHVRNYCLSYEYLPILLPRVLPNVFHFVFQNVFAGGLTTFLLNGYVKFPGMLMSSLKPQDVSSSNGGSSPTLEQQVSLKQNSTLPPPHQTLLDEGMEVLAMQFYRIELVEQRQLMGVMKHHSEESRIVGSLKEAVPEASIESRSGSLSSQENAFPPASTSVPKLALSRVSTTGSDSSLSQSPPPSALAAGSSAALSSLHPRKTNKPNSLSSRQRLFFSELDSDRGNTHKPSQSGRKADPFPYSITAGVEKVSLPSLKHSTVTASPSPRPPSGALTGPITFLLGSGGAAITCSPSDATHSPRSSWLKARQGLKPSFGAGELSFVSSPAFKFSSSALTAPALTGLDSSTIGGSALKPSFTNMRVPAPQAGTGGETTESEYEHDNSEREASGRDKSKPAEEYDDYVNALYIATQGPLEATFTDFWILIYQQNVHVVVMLTREIEGAMVKCSPYWKDEVFGPL</sequence>
<feature type="region of interest" description="Disordered" evidence="2">
    <location>
        <begin position="282"/>
        <end position="401"/>
    </location>
</feature>
<dbReference type="Proteomes" id="UP000053593">
    <property type="component" value="Unassembled WGS sequence"/>
</dbReference>
<proteinExistence type="inferred from homology"/>
<feature type="compositionally biased region" description="Low complexity" evidence="2">
    <location>
        <begin position="334"/>
        <end position="358"/>
    </location>
</feature>
<dbReference type="PANTHER" id="PTHR19134">
    <property type="entry name" value="RECEPTOR-TYPE TYROSINE-PROTEIN PHOSPHATASE"/>
    <property type="match status" value="1"/>
</dbReference>
<feature type="compositionally biased region" description="Basic and acidic residues" evidence="2">
    <location>
        <begin position="537"/>
        <end position="556"/>
    </location>
</feature>
<feature type="region of interest" description="Disordered" evidence="2">
    <location>
        <begin position="76"/>
        <end position="126"/>
    </location>
</feature>
<evidence type="ECO:0000259" key="3">
    <source>
        <dbReference type="PROSITE" id="PS50055"/>
    </source>
</evidence>
<feature type="domain" description="Tyrosine-protein phosphatase" evidence="3">
    <location>
        <begin position="538"/>
        <end position="619"/>
    </location>
</feature>
<dbReference type="InterPro" id="IPR029021">
    <property type="entry name" value="Prot-tyrosine_phosphatase-like"/>
</dbReference>
<feature type="compositionally biased region" description="Polar residues" evidence="2">
    <location>
        <begin position="219"/>
        <end position="243"/>
    </location>
</feature>
<evidence type="ECO:0000256" key="1">
    <source>
        <dbReference type="ARBA" id="ARBA00009649"/>
    </source>
</evidence>
<dbReference type="GO" id="GO:0004725">
    <property type="term" value="F:protein tyrosine phosphatase activity"/>
    <property type="evidence" value="ECO:0007669"/>
    <property type="project" value="InterPro"/>
</dbReference>
<dbReference type="SUPFAM" id="SSF52799">
    <property type="entry name" value="(Phosphotyrosine protein) phosphatases II"/>
    <property type="match status" value="1"/>
</dbReference>
<accession>A0A0D0BYA2</accession>
<feature type="compositionally biased region" description="Polar residues" evidence="2">
    <location>
        <begin position="301"/>
        <end position="321"/>
    </location>
</feature>
<evidence type="ECO:0000313" key="4">
    <source>
        <dbReference type="EMBL" id="KIK50392.1"/>
    </source>
</evidence>
<feature type="region of interest" description="Disordered" evidence="2">
    <location>
        <begin position="219"/>
        <end position="245"/>
    </location>
</feature>
<dbReference type="PROSITE" id="PS50055">
    <property type="entry name" value="TYR_PHOSPHATASE_PTP"/>
    <property type="match status" value="1"/>
</dbReference>
<dbReference type="InterPro" id="IPR050348">
    <property type="entry name" value="Protein-Tyr_Phosphatase"/>
</dbReference>
<keyword evidence="5" id="KW-1185">Reference proteome</keyword>
<dbReference type="Pfam" id="PF00102">
    <property type="entry name" value="Y_phosphatase"/>
    <property type="match status" value="1"/>
</dbReference>
<dbReference type="HOGENOM" id="CLU_441488_0_0_1"/>
<dbReference type="EMBL" id="KN834905">
    <property type="protein sequence ID" value="KIK50392.1"/>
    <property type="molecule type" value="Genomic_DNA"/>
</dbReference>
<evidence type="ECO:0000256" key="2">
    <source>
        <dbReference type="SAM" id="MobiDB-lite"/>
    </source>
</evidence>
<dbReference type="InterPro" id="IPR036873">
    <property type="entry name" value="Rhodanese-like_dom_sf"/>
</dbReference>
<feature type="compositionally biased region" description="Polar residues" evidence="2">
    <location>
        <begin position="89"/>
        <end position="126"/>
    </location>
</feature>
<organism evidence="4 5">
    <name type="scientific">Collybiopsis luxurians FD-317 M1</name>
    <dbReference type="NCBI Taxonomy" id="944289"/>
    <lineage>
        <taxon>Eukaryota</taxon>
        <taxon>Fungi</taxon>
        <taxon>Dikarya</taxon>
        <taxon>Basidiomycota</taxon>
        <taxon>Agaricomycotina</taxon>
        <taxon>Agaricomycetes</taxon>
        <taxon>Agaricomycetidae</taxon>
        <taxon>Agaricales</taxon>
        <taxon>Marasmiineae</taxon>
        <taxon>Omphalotaceae</taxon>
        <taxon>Collybiopsis</taxon>
        <taxon>Collybiopsis luxurians</taxon>
    </lineage>
</organism>
<comment type="similarity">
    <text evidence="1">Belongs to the protein-tyrosine phosphatase family. Non-receptor class subfamily.</text>
</comment>
<dbReference type="Gene3D" id="3.90.190.10">
    <property type="entry name" value="Protein tyrosine phosphatase superfamily"/>
    <property type="match status" value="1"/>
</dbReference>
<feature type="region of interest" description="Disordered" evidence="2">
    <location>
        <begin position="514"/>
        <end position="556"/>
    </location>
</feature>
<dbReference type="PANTHER" id="PTHR19134:SF561">
    <property type="entry name" value="PROTEIN TYROSINE PHOSPHATASE 36E, ISOFORM A"/>
    <property type="match status" value="1"/>
</dbReference>